<dbReference type="InterPro" id="IPR042635">
    <property type="entry name" value="MEGF10/SREC1/2-like"/>
</dbReference>
<dbReference type="SMART" id="SM00181">
    <property type="entry name" value="EGF"/>
    <property type="match status" value="3"/>
</dbReference>
<comment type="caution">
    <text evidence="5">The sequence shown here is derived from an EMBL/GenBank/DDBJ whole genome shotgun (WGS) entry which is preliminary data.</text>
</comment>
<feature type="domain" description="EGF-like" evidence="4">
    <location>
        <begin position="18"/>
        <end position="63"/>
    </location>
</feature>
<protein>
    <recommendedName>
        <fullName evidence="4">EGF-like domain-containing protein</fullName>
    </recommendedName>
</protein>
<gene>
    <name evidence="5" type="ORF">RRG08_053370</name>
</gene>
<proteinExistence type="predicted"/>
<evidence type="ECO:0000256" key="2">
    <source>
        <dbReference type="SAM" id="MobiDB-lite"/>
    </source>
</evidence>
<feature type="domain" description="EGF-like" evidence="4">
    <location>
        <begin position="124"/>
        <end position="161"/>
    </location>
</feature>
<dbReference type="PANTHER" id="PTHR24043">
    <property type="entry name" value="SCAVENGER RECEPTOR CLASS F"/>
    <property type="match status" value="1"/>
</dbReference>
<dbReference type="Proteomes" id="UP001283361">
    <property type="component" value="Unassembled WGS sequence"/>
</dbReference>
<evidence type="ECO:0000256" key="1">
    <source>
        <dbReference type="ARBA" id="ARBA00022536"/>
    </source>
</evidence>
<keyword evidence="3" id="KW-0812">Transmembrane</keyword>
<organism evidence="5 6">
    <name type="scientific">Elysia crispata</name>
    <name type="common">lettuce slug</name>
    <dbReference type="NCBI Taxonomy" id="231223"/>
    <lineage>
        <taxon>Eukaryota</taxon>
        <taxon>Metazoa</taxon>
        <taxon>Spiralia</taxon>
        <taxon>Lophotrochozoa</taxon>
        <taxon>Mollusca</taxon>
        <taxon>Gastropoda</taxon>
        <taxon>Heterobranchia</taxon>
        <taxon>Euthyneura</taxon>
        <taxon>Panpulmonata</taxon>
        <taxon>Sacoglossa</taxon>
        <taxon>Placobranchoidea</taxon>
        <taxon>Plakobranchidae</taxon>
        <taxon>Elysia</taxon>
    </lineage>
</organism>
<evidence type="ECO:0000256" key="3">
    <source>
        <dbReference type="SAM" id="Phobius"/>
    </source>
</evidence>
<dbReference type="SUPFAM" id="SSF57184">
    <property type="entry name" value="Growth factor receptor domain"/>
    <property type="match status" value="1"/>
</dbReference>
<keyword evidence="1" id="KW-0245">EGF-like domain</keyword>
<dbReference type="InterPro" id="IPR000742">
    <property type="entry name" value="EGF"/>
</dbReference>
<accession>A0AAE0Z792</accession>
<dbReference type="Gene3D" id="2.170.300.10">
    <property type="entry name" value="Tie2 ligand-binding domain superfamily"/>
    <property type="match status" value="1"/>
</dbReference>
<dbReference type="EMBL" id="JAWDGP010004569">
    <property type="protein sequence ID" value="KAK3763361.1"/>
    <property type="molecule type" value="Genomic_DNA"/>
</dbReference>
<feature type="domain" description="EGF-like" evidence="4">
    <location>
        <begin position="74"/>
        <end position="113"/>
    </location>
</feature>
<name>A0AAE0Z792_9GAST</name>
<keyword evidence="6" id="KW-1185">Reference proteome</keyword>
<feature type="region of interest" description="Disordered" evidence="2">
    <location>
        <begin position="258"/>
        <end position="295"/>
    </location>
</feature>
<sequence length="388" mass="41616">MKQVIISKYLFPFISHPECQPGRYGDRCDKSCSATCGGDNSCDRASGACSHGCDPGYLGTTCETMCGPGTYEAGCSELCSVNCAGPDNACNHVTGVTGHCESCPPGFTGAGCDQKCPSGSYGEECAATCSDHCAGDQNPCHHVNGTCDLGCDPGYQGSSCTQVCPRGRHGQGCSQICSVQCVGPDRPCHPVDGSCYQGCVHDDKISNCQSAALNRDESDDSGVKTWAVVTTVVASVAGVVLIIAAFAIGILVRNNKLSRDGSSTSADRGNNREVETASLGNECRQKPVQQSTVENERPNHYYESMESHPGHVHLIHCQAMIRIRTKARRRRSKIMLHLKTLMVPPTATRRIRKYPVVDGLSEVTLKSSRHKNKWSSFFHSLSCGETFM</sequence>
<dbReference type="GO" id="GO:0005044">
    <property type="term" value="F:scavenger receptor activity"/>
    <property type="evidence" value="ECO:0007669"/>
    <property type="project" value="InterPro"/>
</dbReference>
<dbReference type="AlphaFoldDB" id="A0AAE0Z792"/>
<dbReference type="PANTHER" id="PTHR24043:SF8">
    <property type="entry name" value="EGF-LIKE DOMAIN-CONTAINING PROTEIN"/>
    <property type="match status" value="1"/>
</dbReference>
<dbReference type="InterPro" id="IPR009030">
    <property type="entry name" value="Growth_fac_rcpt_cys_sf"/>
</dbReference>
<keyword evidence="3" id="KW-0472">Membrane</keyword>
<keyword evidence="3" id="KW-1133">Transmembrane helix</keyword>
<feature type="transmembrane region" description="Helical" evidence="3">
    <location>
        <begin position="226"/>
        <end position="252"/>
    </location>
</feature>
<evidence type="ECO:0000313" key="5">
    <source>
        <dbReference type="EMBL" id="KAK3763361.1"/>
    </source>
</evidence>
<evidence type="ECO:0000313" key="6">
    <source>
        <dbReference type="Proteomes" id="UP001283361"/>
    </source>
</evidence>
<evidence type="ECO:0000259" key="4">
    <source>
        <dbReference type="SMART" id="SM00181"/>
    </source>
</evidence>
<reference evidence="5" key="1">
    <citation type="journal article" date="2023" name="G3 (Bethesda)">
        <title>A reference genome for the long-term kleptoplast-retaining sea slug Elysia crispata morphotype clarki.</title>
        <authorList>
            <person name="Eastman K.E."/>
            <person name="Pendleton A.L."/>
            <person name="Shaikh M.A."/>
            <person name="Suttiyut T."/>
            <person name="Ogas R."/>
            <person name="Tomko P."/>
            <person name="Gavelis G."/>
            <person name="Widhalm J.R."/>
            <person name="Wisecaver J.H."/>
        </authorList>
    </citation>
    <scope>NUCLEOTIDE SEQUENCE</scope>
    <source>
        <strain evidence="5">ECLA1</strain>
    </source>
</reference>